<dbReference type="OrthoDB" id="6079484at2759"/>
<name>A0A2T2ZZ97_9PEZI</name>
<accession>A0A2T2ZZ97</accession>
<dbReference type="AlphaFoldDB" id="A0A2T2ZZ97"/>
<feature type="region of interest" description="Disordered" evidence="1">
    <location>
        <begin position="43"/>
        <end position="62"/>
    </location>
</feature>
<gene>
    <name evidence="2" type="ORF">BD289DRAFT_395307</name>
</gene>
<dbReference type="Proteomes" id="UP000241462">
    <property type="component" value="Unassembled WGS sequence"/>
</dbReference>
<sequence>MKSGVESNGQCTEEHLGQFFVTAIIIGLRVQCGPGQFERRLKRKAKKLRQGRVEENDTYDTN</sequence>
<evidence type="ECO:0000313" key="3">
    <source>
        <dbReference type="Proteomes" id="UP000241462"/>
    </source>
</evidence>
<dbReference type="InParanoid" id="A0A2T2ZZ97"/>
<reference evidence="2 3" key="1">
    <citation type="journal article" date="2018" name="Mycol. Prog.">
        <title>Coniella lustricola, a new species from submerged detritus.</title>
        <authorList>
            <person name="Raudabaugh D.B."/>
            <person name="Iturriaga T."/>
            <person name="Carver A."/>
            <person name="Mondo S."/>
            <person name="Pangilinan J."/>
            <person name="Lipzen A."/>
            <person name="He G."/>
            <person name="Amirebrahimi M."/>
            <person name="Grigoriev I.V."/>
            <person name="Miller A.N."/>
        </authorList>
    </citation>
    <scope>NUCLEOTIDE SEQUENCE [LARGE SCALE GENOMIC DNA]</scope>
    <source>
        <strain evidence="2 3">B22-T-1</strain>
    </source>
</reference>
<protein>
    <submittedName>
        <fullName evidence="2">Uncharacterized protein</fullName>
    </submittedName>
</protein>
<dbReference type="EMBL" id="KZ678546">
    <property type="protein sequence ID" value="PSR80032.1"/>
    <property type="molecule type" value="Genomic_DNA"/>
</dbReference>
<organism evidence="2 3">
    <name type="scientific">Coniella lustricola</name>
    <dbReference type="NCBI Taxonomy" id="2025994"/>
    <lineage>
        <taxon>Eukaryota</taxon>
        <taxon>Fungi</taxon>
        <taxon>Dikarya</taxon>
        <taxon>Ascomycota</taxon>
        <taxon>Pezizomycotina</taxon>
        <taxon>Sordariomycetes</taxon>
        <taxon>Sordariomycetidae</taxon>
        <taxon>Diaporthales</taxon>
        <taxon>Schizoparmaceae</taxon>
        <taxon>Coniella</taxon>
    </lineage>
</organism>
<evidence type="ECO:0000256" key="1">
    <source>
        <dbReference type="SAM" id="MobiDB-lite"/>
    </source>
</evidence>
<evidence type="ECO:0000313" key="2">
    <source>
        <dbReference type="EMBL" id="PSR80032.1"/>
    </source>
</evidence>
<keyword evidence="3" id="KW-1185">Reference proteome</keyword>
<proteinExistence type="predicted"/>